<dbReference type="GO" id="GO:0080043">
    <property type="term" value="F:quercetin 3-O-glucosyltransferase activity"/>
    <property type="evidence" value="ECO:0007669"/>
    <property type="project" value="TreeGrafter"/>
</dbReference>
<reference evidence="7" key="1">
    <citation type="submission" date="2023-05" db="EMBL/GenBank/DDBJ databases">
        <title>Nepenthes gracilis genome sequencing.</title>
        <authorList>
            <person name="Fukushima K."/>
        </authorList>
    </citation>
    <scope>NUCLEOTIDE SEQUENCE</scope>
    <source>
        <strain evidence="7">SING2019-196</strain>
    </source>
</reference>
<evidence type="ECO:0000313" key="7">
    <source>
        <dbReference type="EMBL" id="GMH18455.1"/>
    </source>
</evidence>
<evidence type="ECO:0000256" key="4">
    <source>
        <dbReference type="ARBA" id="ARBA00051296"/>
    </source>
</evidence>
<keyword evidence="2" id="KW-0328">Glycosyltransferase</keyword>
<name>A0AAD3SV51_NEPGR</name>
<keyword evidence="8" id="KW-1185">Reference proteome</keyword>
<dbReference type="EMBL" id="BSYO01000019">
    <property type="protein sequence ID" value="GMH18455.1"/>
    <property type="molecule type" value="Genomic_DNA"/>
</dbReference>
<dbReference type="InterPro" id="IPR002213">
    <property type="entry name" value="UDP_glucos_trans"/>
</dbReference>
<sequence length="464" mass="51175">MEMSNATMPSDGRAASHVALFAFPFSSHPTSLLQITRRLAASAPTTVFSFFNTAQSNGCIFLGPRERETNENNIRRCDIWDGVREGYVFKGKPQEKIELFMTEAPETLRKAVAVAEAETGRRVSCMVSDGFLWFVEQMAEAAAVPWVVCWTSGGHSLSIHINTDLIRERVGIEGADVGKDQALTFIPGMSRIRIQDLPDGVILGNLESPVSKILHKMGQVLYRASLVFANSFEELDPAITDDLNSKLRRFINVGPMNLLMQQKHPKGSAESCLEWLDEQEVNSVAYVGFGSVAMLSKDEITALGEALEESGIKFLWSLKEDMKEFLPEGFVERNMGKGMVLPWVPQFKVLEHGAVGVCITHFGWNSVLECVAAEVPMIGRPCLADNMLIGRLAEVVWEIGVQVEGGVLTRDGVRKCLELVLNSDEGKKLKKNITRLGKVAREAVRPPNGSSFANFSILLEIATK</sequence>
<dbReference type="Pfam" id="PF00201">
    <property type="entry name" value="UDPGT"/>
    <property type="match status" value="1"/>
</dbReference>
<dbReference type="GO" id="GO:0031542">
    <property type="term" value="P:positive regulation of anthocyanin biosynthetic process"/>
    <property type="evidence" value="ECO:0007669"/>
    <property type="project" value="UniProtKB-ARBA"/>
</dbReference>
<keyword evidence="3" id="KW-0808">Transferase</keyword>
<comment type="caution">
    <text evidence="7">The sequence shown here is derived from an EMBL/GenBank/DDBJ whole genome shotgun (WGS) entry which is preliminary data.</text>
</comment>
<evidence type="ECO:0000256" key="1">
    <source>
        <dbReference type="ARBA" id="ARBA00009995"/>
    </source>
</evidence>
<dbReference type="AlphaFoldDB" id="A0AAD3SV51"/>
<evidence type="ECO:0000256" key="2">
    <source>
        <dbReference type="ARBA" id="ARBA00022676"/>
    </source>
</evidence>
<gene>
    <name evidence="7" type="ORF">Nepgr_020296</name>
</gene>
<evidence type="ECO:0000256" key="3">
    <source>
        <dbReference type="ARBA" id="ARBA00022679"/>
    </source>
</evidence>
<dbReference type="FunFam" id="3.40.50.2000:FF:000060">
    <property type="entry name" value="Glycosyltransferase"/>
    <property type="match status" value="1"/>
</dbReference>
<protein>
    <recommendedName>
        <fullName evidence="5">2-hydroxyflavanone C-glucosyltransferase</fullName>
        <ecNumber evidence="5">2.4.1.360</ecNumber>
    </recommendedName>
    <alternativeName>
        <fullName evidence="6">UDP-glucose:2-hydroxyflavanone C-glucosyltransferase</fullName>
    </alternativeName>
</protein>
<dbReference type="PANTHER" id="PTHR11926:SF774">
    <property type="entry name" value="UDP-GLYCOSYLTRANSFERASE 85A1-RELATED"/>
    <property type="match status" value="1"/>
</dbReference>
<dbReference type="CDD" id="cd03784">
    <property type="entry name" value="GT1_Gtf-like"/>
    <property type="match status" value="1"/>
</dbReference>
<evidence type="ECO:0000256" key="6">
    <source>
        <dbReference type="ARBA" id="ARBA00082568"/>
    </source>
</evidence>
<accession>A0AAD3SV51</accession>
<dbReference type="EC" id="2.4.1.360" evidence="5"/>
<dbReference type="SUPFAM" id="SSF53756">
    <property type="entry name" value="UDP-Glycosyltransferase/glycogen phosphorylase"/>
    <property type="match status" value="1"/>
</dbReference>
<dbReference type="GO" id="GO:0080044">
    <property type="term" value="F:quercetin 7-O-glucosyltransferase activity"/>
    <property type="evidence" value="ECO:0007669"/>
    <property type="project" value="TreeGrafter"/>
</dbReference>
<comment type="similarity">
    <text evidence="1">Belongs to the UDP-glycosyltransferase family.</text>
</comment>
<dbReference type="GO" id="GO:0120514">
    <property type="term" value="F:2-hydroxyflavanone C-glucosyltransferase activity"/>
    <property type="evidence" value="ECO:0007669"/>
    <property type="project" value="UniProtKB-EC"/>
</dbReference>
<evidence type="ECO:0000313" key="8">
    <source>
        <dbReference type="Proteomes" id="UP001279734"/>
    </source>
</evidence>
<dbReference type="PANTHER" id="PTHR11926">
    <property type="entry name" value="GLUCOSYL/GLUCURONOSYL TRANSFERASES"/>
    <property type="match status" value="1"/>
</dbReference>
<comment type="catalytic activity">
    <reaction evidence="4">
        <text>a 3'-hydro-2'-hydroxy-beta-oxodihydrochalcone + UDP-alpha-D-glucose = a 3'-(beta-D-glucopyranosyl)-2'-hydroxy-beta-oxodihydrochalcone + UDP + H(+)</text>
        <dbReference type="Rhea" id="RHEA:51504"/>
        <dbReference type="ChEBI" id="CHEBI:15378"/>
        <dbReference type="ChEBI" id="CHEBI:58223"/>
        <dbReference type="ChEBI" id="CHEBI:58885"/>
        <dbReference type="ChEBI" id="CHEBI:142482"/>
        <dbReference type="ChEBI" id="CHEBI:142483"/>
        <dbReference type="EC" id="2.4.1.360"/>
    </reaction>
    <physiologicalReaction direction="left-to-right" evidence="4">
        <dbReference type="Rhea" id="RHEA:51505"/>
    </physiologicalReaction>
</comment>
<dbReference type="Gene3D" id="3.40.50.2000">
    <property type="entry name" value="Glycogen Phosphorylase B"/>
    <property type="match status" value="2"/>
</dbReference>
<dbReference type="Proteomes" id="UP001279734">
    <property type="component" value="Unassembled WGS sequence"/>
</dbReference>
<organism evidence="7 8">
    <name type="scientific">Nepenthes gracilis</name>
    <name type="common">Slender pitcher plant</name>
    <dbReference type="NCBI Taxonomy" id="150966"/>
    <lineage>
        <taxon>Eukaryota</taxon>
        <taxon>Viridiplantae</taxon>
        <taxon>Streptophyta</taxon>
        <taxon>Embryophyta</taxon>
        <taxon>Tracheophyta</taxon>
        <taxon>Spermatophyta</taxon>
        <taxon>Magnoliopsida</taxon>
        <taxon>eudicotyledons</taxon>
        <taxon>Gunneridae</taxon>
        <taxon>Pentapetalae</taxon>
        <taxon>Caryophyllales</taxon>
        <taxon>Nepenthaceae</taxon>
        <taxon>Nepenthes</taxon>
    </lineage>
</organism>
<evidence type="ECO:0000256" key="5">
    <source>
        <dbReference type="ARBA" id="ARBA00066896"/>
    </source>
</evidence>
<proteinExistence type="inferred from homology"/>
<dbReference type="GO" id="GO:0033485">
    <property type="term" value="P:cyanidin 3-O-glucoside biosynthetic process"/>
    <property type="evidence" value="ECO:0007669"/>
    <property type="project" value="UniProtKB-ARBA"/>
</dbReference>
<dbReference type="FunFam" id="3.40.50.2000:FF:000129">
    <property type="entry name" value="Glycosyltransferase"/>
    <property type="match status" value="1"/>
</dbReference>
<dbReference type="GO" id="GO:0047213">
    <property type="term" value="F:anthocyanidin 3-O-glucosyltransferase activity"/>
    <property type="evidence" value="ECO:0007669"/>
    <property type="project" value="UniProtKB-ARBA"/>
</dbReference>